<keyword evidence="2" id="KW-1185">Reference proteome</keyword>
<reference evidence="1 2" key="1">
    <citation type="submission" date="2020-08" db="EMBL/GenBank/DDBJ databases">
        <title>Plant Genome Project.</title>
        <authorList>
            <person name="Zhang R.-G."/>
        </authorList>
    </citation>
    <scope>NUCLEOTIDE SEQUENCE [LARGE SCALE GENOMIC DNA]</scope>
    <source>
        <strain evidence="1">WSP0</strain>
        <tissue evidence="1">Leaf</tissue>
    </source>
</reference>
<sequence length="101" mass="11533">MKEDENRTELRCNTYSSFPGWGGRVVSAAESVFKASIWEILIDDNTSVRAASNEGDEVWMPQLTQNMDLNKRREVTNSYGSLLIKNNYRRIETTTTCKHVG</sequence>
<accession>A0AAV6JT30</accession>
<organism evidence="1 2">
    <name type="scientific">Rhododendron griersonianum</name>
    <dbReference type="NCBI Taxonomy" id="479676"/>
    <lineage>
        <taxon>Eukaryota</taxon>
        <taxon>Viridiplantae</taxon>
        <taxon>Streptophyta</taxon>
        <taxon>Embryophyta</taxon>
        <taxon>Tracheophyta</taxon>
        <taxon>Spermatophyta</taxon>
        <taxon>Magnoliopsida</taxon>
        <taxon>eudicotyledons</taxon>
        <taxon>Gunneridae</taxon>
        <taxon>Pentapetalae</taxon>
        <taxon>asterids</taxon>
        <taxon>Ericales</taxon>
        <taxon>Ericaceae</taxon>
        <taxon>Ericoideae</taxon>
        <taxon>Rhodoreae</taxon>
        <taxon>Rhododendron</taxon>
    </lineage>
</organism>
<evidence type="ECO:0000313" key="2">
    <source>
        <dbReference type="Proteomes" id="UP000823749"/>
    </source>
</evidence>
<comment type="caution">
    <text evidence="1">The sequence shown here is derived from an EMBL/GenBank/DDBJ whole genome shotgun (WGS) entry which is preliminary data.</text>
</comment>
<dbReference type="EMBL" id="JACTNZ010000006">
    <property type="protein sequence ID" value="KAG5543315.1"/>
    <property type="molecule type" value="Genomic_DNA"/>
</dbReference>
<protein>
    <submittedName>
        <fullName evidence="1">Uncharacterized protein</fullName>
    </submittedName>
</protein>
<dbReference type="Proteomes" id="UP000823749">
    <property type="component" value="Chromosome 6"/>
</dbReference>
<name>A0AAV6JT30_9ERIC</name>
<dbReference type="AlphaFoldDB" id="A0AAV6JT30"/>
<evidence type="ECO:0000313" key="1">
    <source>
        <dbReference type="EMBL" id="KAG5543315.1"/>
    </source>
</evidence>
<gene>
    <name evidence="1" type="ORF">RHGRI_016144</name>
</gene>
<proteinExistence type="predicted"/>